<dbReference type="OrthoDB" id="10313283at2759"/>
<comment type="caution">
    <text evidence="1">The sequence shown here is derived from an EMBL/GenBank/DDBJ whole genome shotgun (WGS) entry which is preliminary data.</text>
</comment>
<dbReference type="EMBL" id="SOZJ01000001">
    <property type="protein sequence ID" value="TGJ73298.1"/>
    <property type="molecule type" value="Genomic_DNA"/>
</dbReference>
<organism evidence="1 2">
    <name type="scientific">Orbilia oligospora</name>
    <name type="common">Nematode-trapping fungus</name>
    <name type="synonym">Arthrobotrys oligospora</name>
    <dbReference type="NCBI Taxonomy" id="2813651"/>
    <lineage>
        <taxon>Eukaryota</taxon>
        <taxon>Fungi</taxon>
        <taxon>Dikarya</taxon>
        <taxon>Ascomycota</taxon>
        <taxon>Pezizomycotina</taxon>
        <taxon>Orbiliomycetes</taxon>
        <taxon>Orbiliales</taxon>
        <taxon>Orbiliaceae</taxon>
        <taxon>Orbilia</taxon>
    </lineage>
</organism>
<dbReference type="AlphaFoldDB" id="A0A7C8JXG8"/>
<protein>
    <submittedName>
        <fullName evidence="1">Uncharacterized protein</fullName>
    </submittedName>
</protein>
<reference evidence="1 2" key="1">
    <citation type="submission" date="2019-03" db="EMBL/GenBank/DDBJ databases">
        <title>Nematode-trapping fungi genome.</title>
        <authorList>
            <person name="Vidal-Diez De Ulzurrun G."/>
        </authorList>
    </citation>
    <scope>NUCLEOTIDE SEQUENCE [LARGE SCALE GENOMIC DNA]</scope>
    <source>
        <strain evidence="1 2">TWF154</strain>
    </source>
</reference>
<evidence type="ECO:0000313" key="2">
    <source>
        <dbReference type="Proteomes" id="UP000297595"/>
    </source>
</evidence>
<evidence type="ECO:0000313" key="1">
    <source>
        <dbReference type="EMBL" id="TGJ73298.1"/>
    </source>
</evidence>
<dbReference type="Proteomes" id="UP000297595">
    <property type="component" value="Unassembled WGS sequence"/>
</dbReference>
<proteinExistence type="predicted"/>
<gene>
    <name evidence="1" type="ORF">EYR41_000407</name>
</gene>
<accession>A0A7C8JXG8</accession>
<sequence>MKFSTSCLIRTLLLFIITSWPYLAWADDLSPFFKESFKSIYSDIPVRNSLKSLRPSFSFKDPSLATADSRVCSRKTSAKDFAQISKSKIVSKDITHHWEKESTCPSRDLLLSLVLDLFTTRLPSLQSFAYQQRKTTLSTEVCSDNKHGFYLALFLSLFSEQRVKECKTVTTKREGFATWEEYKKFIADLDKSVTDMYDTIDGWVCKHKMTDKSLTYHTLFLRKAADARFTDVLASKSLWWGKNVPATLHFLEGYPIVLFFVLSSVTKDIGEDAKALIKTLAVRSQVTKGVMKVFGKKDISKRDKNFVRKHCEQFKNAIPASA</sequence>
<name>A0A7C8JXG8_ORBOL</name>